<reference evidence="7 8" key="1">
    <citation type="submission" date="2020-10" db="EMBL/GenBank/DDBJ databases">
        <title>Eggerthella sp. nov., isolated from human feces.</title>
        <authorList>
            <person name="Yajun G."/>
        </authorList>
    </citation>
    <scope>NUCLEOTIDE SEQUENCE [LARGE SCALE GENOMIC DNA]</scope>
    <source>
        <strain evidence="7 8">HF-1101</strain>
    </source>
</reference>
<dbReference type="Pfam" id="PF00482">
    <property type="entry name" value="T2SSF"/>
    <property type="match status" value="1"/>
</dbReference>
<dbReference type="GO" id="GO:0005886">
    <property type="term" value="C:plasma membrane"/>
    <property type="evidence" value="ECO:0007669"/>
    <property type="project" value="UniProtKB-SubCell"/>
</dbReference>
<evidence type="ECO:0000259" key="6">
    <source>
        <dbReference type="Pfam" id="PF00482"/>
    </source>
</evidence>
<dbReference type="EMBL" id="CP063310">
    <property type="protein sequence ID" value="QOS68887.1"/>
    <property type="molecule type" value="Genomic_DNA"/>
</dbReference>
<name>A0A6L7IW45_9ACTN</name>
<dbReference type="InterPro" id="IPR018076">
    <property type="entry name" value="T2SS_GspF_dom"/>
</dbReference>
<keyword evidence="4" id="KW-1133">Transmembrane helix</keyword>
<dbReference type="RefSeq" id="WP_160943509.1">
    <property type="nucleotide sequence ID" value="NZ_CP063310.1"/>
</dbReference>
<gene>
    <name evidence="7" type="ORF">GS424_003200</name>
</gene>
<accession>A0A6L7IW45</accession>
<comment type="subcellular location">
    <subcellularLocation>
        <location evidence="1">Cell membrane</location>
        <topology evidence="1">Multi-pass membrane protein</topology>
    </subcellularLocation>
</comment>
<keyword evidence="2" id="KW-1003">Cell membrane</keyword>
<dbReference type="PANTHER" id="PTHR35007">
    <property type="entry name" value="INTEGRAL MEMBRANE PROTEIN-RELATED"/>
    <property type="match status" value="1"/>
</dbReference>
<keyword evidence="5" id="KW-0472">Membrane</keyword>
<dbReference type="PANTHER" id="PTHR35007:SF4">
    <property type="entry name" value="CONSERVED TRANSMEMBRANE PROTEIN-RELATED"/>
    <property type="match status" value="1"/>
</dbReference>
<dbReference type="Proteomes" id="UP000478463">
    <property type="component" value="Chromosome"/>
</dbReference>
<organism evidence="7 8">
    <name type="scientific">Eggerthella guodeyinii</name>
    <dbReference type="NCBI Taxonomy" id="2690837"/>
    <lineage>
        <taxon>Bacteria</taxon>
        <taxon>Bacillati</taxon>
        <taxon>Actinomycetota</taxon>
        <taxon>Coriobacteriia</taxon>
        <taxon>Eggerthellales</taxon>
        <taxon>Eggerthellaceae</taxon>
        <taxon>Eggerthella</taxon>
    </lineage>
</organism>
<evidence type="ECO:0000256" key="5">
    <source>
        <dbReference type="ARBA" id="ARBA00023136"/>
    </source>
</evidence>
<proteinExistence type="predicted"/>
<dbReference type="AlphaFoldDB" id="A0A6L7IW45"/>
<keyword evidence="3" id="KW-0812">Transmembrane</keyword>
<feature type="domain" description="Type II secretion system protein GspF" evidence="6">
    <location>
        <begin position="176"/>
        <end position="302"/>
    </location>
</feature>
<evidence type="ECO:0000256" key="3">
    <source>
        <dbReference type="ARBA" id="ARBA00022692"/>
    </source>
</evidence>
<evidence type="ECO:0000313" key="7">
    <source>
        <dbReference type="EMBL" id="QOS68887.1"/>
    </source>
</evidence>
<evidence type="ECO:0000256" key="4">
    <source>
        <dbReference type="ARBA" id="ARBA00022989"/>
    </source>
</evidence>
<sequence>MPWEQAPFLVAAAMAAAGVGGGVAGASLLRRRAATARRDRLRKAAAARDGEAEPAGGELHCVRYAAQLSQRLALGATDSLAGRLRLARARQWFSRHAKQAGLERVVSPGGFCEAAVRLTCAGGLAGALVGAVFSTELAVLGALAGAAGGALAMPRAVKRARRERADGLERDLSEMLEVVALGLRSGLSFDRGFALYGAHFASELACACASAQRAWSMGLTNRDDALRDLAASYDSPLFARVAESMVRSLRFGSSLAEGLESAAAEARAVHRAQVEEQVAKAPVKMMVPTGTLILPAMLLLVLGPVLLELMEGL</sequence>
<evidence type="ECO:0000313" key="8">
    <source>
        <dbReference type="Proteomes" id="UP000478463"/>
    </source>
</evidence>
<evidence type="ECO:0000256" key="2">
    <source>
        <dbReference type="ARBA" id="ARBA00022475"/>
    </source>
</evidence>
<dbReference type="KEGG" id="egd:GS424_003200"/>
<protein>
    <submittedName>
        <fullName evidence="7">Type II secretion system F family protein</fullName>
    </submittedName>
</protein>
<evidence type="ECO:0000256" key="1">
    <source>
        <dbReference type="ARBA" id="ARBA00004651"/>
    </source>
</evidence>